<gene>
    <name evidence="1" type="ORF">IF1G_08260</name>
</gene>
<accession>A0A545UU11</accession>
<sequence>MYTVLQLDGSACGVSFGWRTWTCAGRATGDQQPPGGGNTARYRRLLQWLQEGPAEVASQASVTGEVGGVAAPAQGQRPTKVPGETPTVPCYSVSIPYIFHQS</sequence>
<organism evidence="1 2">
    <name type="scientific">Cordyceps javanica</name>
    <dbReference type="NCBI Taxonomy" id="43265"/>
    <lineage>
        <taxon>Eukaryota</taxon>
        <taxon>Fungi</taxon>
        <taxon>Dikarya</taxon>
        <taxon>Ascomycota</taxon>
        <taxon>Pezizomycotina</taxon>
        <taxon>Sordariomycetes</taxon>
        <taxon>Hypocreomycetidae</taxon>
        <taxon>Hypocreales</taxon>
        <taxon>Cordycipitaceae</taxon>
        <taxon>Cordyceps</taxon>
    </lineage>
</organism>
<evidence type="ECO:0000313" key="1">
    <source>
        <dbReference type="EMBL" id="TQV92957.1"/>
    </source>
</evidence>
<reference evidence="1 2" key="1">
    <citation type="journal article" date="2019" name="Appl. Microbiol. Biotechnol.">
        <title>Genome sequence of Isaria javanica and comparative genome analysis insights into family S53 peptidase evolution in fungal entomopathogens.</title>
        <authorList>
            <person name="Lin R."/>
            <person name="Zhang X."/>
            <person name="Xin B."/>
            <person name="Zou M."/>
            <person name="Gao Y."/>
            <person name="Qin F."/>
            <person name="Hu Q."/>
            <person name="Xie B."/>
            <person name="Cheng X."/>
        </authorList>
    </citation>
    <scope>NUCLEOTIDE SEQUENCE [LARGE SCALE GENOMIC DNA]</scope>
    <source>
        <strain evidence="1 2">IJ1G</strain>
    </source>
</reference>
<name>A0A545UU11_9HYPO</name>
<dbReference type="AlphaFoldDB" id="A0A545UU11"/>
<evidence type="ECO:0000313" key="2">
    <source>
        <dbReference type="Proteomes" id="UP000315783"/>
    </source>
</evidence>
<keyword evidence="2" id="KW-1185">Reference proteome</keyword>
<dbReference type="Proteomes" id="UP000315783">
    <property type="component" value="Unassembled WGS sequence"/>
</dbReference>
<dbReference type="EMBL" id="SPUK01000013">
    <property type="protein sequence ID" value="TQV92957.1"/>
    <property type="molecule type" value="Genomic_DNA"/>
</dbReference>
<comment type="caution">
    <text evidence="1">The sequence shown here is derived from an EMBL/GenBank/DDBJ whole genome shotgun (WGS) entry which is preliminary data.</text>
</comment>
<proteinExistence type="predicted"/>
<protein>
    <submittedName>
        <fullName evidence="1">Uncharacterized protein</fullName>
    </submittedName>
</protein>